<dbReference type="InterPro" id="IPR003615">
    <property type="entry name" value="HNH_nuc"/>
</dbReference>
<dbReference type="CDD" id="cd00085">
    <property type="entry name" value="HNHc"/>
    <property type="match status" value="1"/>
</dbReference>
<comment type="caution">
    <text evidence="1">The sequence shown here is derived from an EMBL/GenBank/DDBJ whole genome shotgun (WGS) entry which is preliminary data.</text>
</comment>
<protein>
    <recommendedName>
        <fullName evidence="3">HNH endonuclease</fullName>
    </recommendedName>
</protein>
<keyword evidence="2" id="KW-1185">Reference proteome</keyword>
<dbReference type="Gene3D" id="1.10.30.50">
    <property type="match status" value="1"/>
</dbReference>
<dbReference type="Proteomes" id="UP000540568">
    <property type="component" value="Unassembled WGS sequence"/>
</dbReference>
<evidence type="ECO:0008006" key="3">
    <source>
        <dbReference type="Google" id="ProtNLM"/>
    </source>
</evidence>
<proteinExistence type="predicted"/>
<organism evidence="1 2">
    <name type="scientific">Promicromonospora sukumoe</name>
    <dbReference type="NCBI Taxonomy" id="88382"/>
    <lineage>
        <taxon>Bacteria</taxon>
        <taxon>Bacillati</taxon>
        <taxon>Actinomycetota</taxon>
        <taxon>Actinomycetes</taxon>
        <taxon>Micrococcales</taxon>
        <taxon>Promicromonosporaceae</taxon>
        <taxon>Promicromonospora</taxon>
    </lineage>
</organism>
<name>A0A7W3PBY6_9MICO</name>
<accession>A0A7W3PBY6</accession>
<dbReference type="AlphaFoldDB" id="A0A7W3PBY6"/>
<sequence>MTNAVRYRNNGDNRVLRHMLRIAWDRRCYWCREFKGYLELEIDHILPKSSTNTQRQRLQKAFGVPDDFDVHAVYNLAPICGDCNKLKTDEDLTQKGVVLSHLKQAQRLAPDVTRSVHAFGRASKLGEALLVAAEVDLTDSDTQATFEEGAPAIVQRLAELGDGKADYWVHREVTVEAEPDDHTFLVMLNERGRAALEVLETVAGGDLDADLSGPISALFRQAENAIANTFRVHDDGVGAPEVGSVSIDWPLLSIDAMRYSSAPPAEIEFVFEGTLEGVATASVVRDRDDGSGLEDAQGEAMFSCRFTFELAWQPSDGAGQFHFDGVWLEDFTSETFVDGKRSHV</sequence>
<reference evidence="1 2" key="1">
    <citation type="submission" date="2020-07" db="EMBL/GenBank/DDBJ databases">
        <title>Sequencing the genomes of 1000 actinobacteria strains.</title>
        <authorList>
            <person name="Klenk H.-P."/>
        </authorList>
    </citation>
    <scope>NUCLEOTIDE SEQUENCE [LARGE SCALE GENOMIC DNA]</scope>
    <source>
        <strain evidence="1 2">DSM 44121</strain>
    </source>
</reference>
<dbReference type="RefSeq" id="WP_182614100.1">
    <property type="nucleotide sequence ID" value="NZ_BAAATF010000012.1"/>
</dbReference>
<dbReference type="EMBL" id="JACGWV010000001">
    <property type="protein sequence ID" value="MBA8806355.1"/>
    <property type="molecule type" value="Genomic_DNA"/>
</dbReference>
<evidence type="ECO:0000313" key="2">
    <source>
        <dbReference type="Proteomes" id="UP000540568"/>
    </source>
</evidence>
<gene>
    <name evidence="1" type="ORF">FHX71_000297</name>
</gene>
<evidence type="ECO:0000313" key="1">
    <source>
        <dbReference type="EMBL" id="MBA8806355.1"/>
    </source>
</evidence>